<dbReference type="AlphaFoldDB" id="A0AAE1GNQ9"/>
<evidence type="ECO:0000256" key="1">
    <source>
        <dbReference type="ARBA" id="ARBA00022679"/>
    </source>
</evidence>
<protein>
    <recommendedName>
        <fullName evidence="8">Reverse transcriptase RNase H-like domain-containing protein</fullName>
    </recommendedName>
</protein>
<keyword evidence="4" id="KW-0255">Endonuclease</keyword>
<sequence>MTVADVSVTRVGLVMVGKKECEYNSGAEGCGVASFTAAALDTLAGVSSAAPPPVMDALTESVESVRARAAAPDDAQDRAGVVASPPTPPEIPSDRTGFSAFELLYGRTVGGPLSVLRDLWEDRTLKDDDRGLGAVLFQYHLGCPHPVAYASRKLLPRETRYSTIERECLAIIFGILRFDYYLRGKEFILEVDHKPLTYLQTSRGKNDRLLRWALNLQAYKFRVIHVAGADNIGADMLSRS</sequence>
<dbReference type="InterPro" id="IPR043502">
    <property type="entry name" value="DNA/RNA_pol_sf"/>
</dbReference>
<dbReference type="EMBL" id="JAWQEG010000069">
    <property type="protein sequence ID" value="KAK3895054.1"/>
    <property type="molecule type" value="Genomic_DNA"/>
</dbReference>
<gene>
    <name evidence="9" type="ORF">Pcinc_001222</name>
</gene>
<dbReference type="Proteomes" id="UP001286313">
    <property type="component" value="Unassembled WGS sequence"/>
</dbReference>
<dbReference type="PANTHER" id="PTHR37984:SF5">
    <property type="entry name" value="PROTEIN NYNRIN-LIKE"/>
    <property type="match status" value="1"/>
</dbReference>
<organism evidence="9 10">
    <name type="scientific">Petrolisthes cinctipes</name>
    <name type="common">Flat porcelain crab</name>
    <dbReference type="NCBI Taxonomy" id="88211"/>
    <lineage>
        <taxon>Eukaryota</taxon>
        <taxon>Metazoa</taxon>
        <taxon>Ecdysozoa</taxon>
        <taxon>Arthropoda</taxon>
        <taxon>Crustacea</taxon>
        <taxon>Multicrustacea</taxon>
        <taxon>Malacostraca</taxon>
        <taxon>Eumalacostraca</taxon>
        <taxon>Eucarida</taxon>
        <taxon>Decapoda</taxon>
        <taxon>Pleocyemata</taxon>
        <taxon>Anomura</taxon>
        <taxon>Galatheoidea</taxon>
        <taxon>Porcellanidae</taxon>
        <taxon>Petrolisthes</taxon>
    </lineage>
</organism>
<name>A0AAE1GNQ9_PETCI</name>
<keyword evidence="2" id="KW-0548">Nucleotidyltransferase</keyword>
<evidence type="ECO:0000313" key="9">
    <source>
        <dbReference type="EMBL" id="KAK3895054.1"/>
    </source>
</evidence>
<evidence type="ECO:0000256" key="7">
    <source>
        <dbReference type="SAM" id="MobiDB-lite"/>
    </source>
</evidence>
<comment type="caution">
    <text evidence="9">The sequence shown here is derived from an EMBL/GenBank/DDBJ whole genome shotgun (WGS) entry which is preliminary data.</text>
</comment>
<dbReference type="GO" id="GO:0016787">
    <property type="term" value="F:hydrolase activity"/>
    <property type="evidence" value="ECO:0007669"/>
    <property type="project" value="UniProtKB-KW"/>
</dbReference>
<keyword evidence="3" id="KW-0540">Nuclease</keyword>
<evidence type="ECO:0000256" key="5">
    <source>
        <dbReference type="ARBA" id="ARBA00022801"/>
    </source>
</evidence>
<dbReference type="Pfam" id="PF17917">
    <property type="entry name" value="RT_RNaseH"/>
    <property type="match status" value="1"/>
</dbReference>
<dbReference type="CDD" id="cd09274">
    <property type="entry name" value="RNase_HI_RT_Ty3"/>
    <property type="match status" value="1"/>
</dbReference>
<feature type="region of interest" description="Disordered" evidence="7">
    <location>
        <begin position="66"/>
        <end position="89"/>
    </location>
</feature>
<dbReference type="FunFam" id="3.10.20.370:FF:000001">
    <property type="entry name" value="Retrovirus-related Pol polyprotein from transposon 17.6-like protein"/>
    <property type="match status" value="1"/>
</dbReference>
<dbReference type="InterPro" id="IPR050951">
    <property type="entry name" value="Retrovirus_Pol_polyprotein"/>
</dbReference>
<evidence type="ECO:0000313" key="10">
    <source>
        <dbReference type="Proteomes" id="UP001286313"/>
    </source>
</evidence>
<feature type="domain" description="Reverse transcriptase RNase H-like" evidence="8">
    <location>
        <begin position="129"/>
        <end position="219"/>
    </location>
</feature>
<proteinExistence type="predicted"/>
<evidence type="ECO:0000256" key="3">
    <source>
        <dbReference type="ARBA" id="ARBA00022722"/>
    </source>
</evidence>
<keyword evidence="6" id="KW-0695">RNA-directed DNA polymerase</keyword>
<evidence type="ECO:0000256" key="4">
    <source>
        <dbReference type="ARBA" id="ARBA00022759"/>
    </source>
</evidence>
<accession>A0AAE1GNQ9</accession>
<dbReference type="SUPFAM" id="SSF56672">
    <property type="entry name" value="DNA/RNA polymerases"/>
    <property type="match status" value="1"/>
</dbReference>
<keyword evidence="10" id="KW-1185">Reference proteome</keyword>
<keyword evidence="5" id="KW-0378">Hydrolase</keyword>
<dbReference type="GO" id="GO:0003964">
    <property type="term" value="F:RNA-directed DNA polymerase activity"/>
    <property type="evidence" value="ECO:0007669"/>
    <property type="project" value="UniProtKB-KW"/>
</dbReference>
<dbReference type="PANTHER" id="PTHR37984">
    <property type="entry name" value="PROTEIN CBG26694"/>
    <property type="match status" value="1"/>
</dbReference>
<evidence type="ECO:0000256" key="2">
    <source>
        <dbReference type="ARBA" id="ARBA00022695"/>
    </source>
</evidence>
<evidence type="ECO:0000256" key="6">
    <source>
        <dbReference type="ARBA" id="ARBA00022918"/>
    </source>
</evidence>
<dbReference type="GO" id="GO:0004519">
    <property type="term" value="F:endonuclease activity"/>
    <property type="evidence" value="ECO:0007669"/>
    <property type="project" value="UniProtKB-KW"/>
</dbReference>
<evidence type="ECO:0000259" key="8">
    <source>
        <dbReference type="Pfam" id="PF17917"/>
    </source>
</evidence>
<dbReference type="Gene3D" id="3.10.20.370">
    <property type="match status" value="1"/>
</dbReference>
<dbReference type="InterPro" id="IPR041373">
    <property type="entry name" value="RT_RNaseH"/>
</dbReference>
<keyword evidence="1" id="KW-0808">Transferase</keyword>
<reference evidence="9" key="1">
    <citation type="submission" date="2023-10" db="EMBL/GenBank/DDBJ databases">
        <title>Genome assemblies of two species of porcelain crab, Petrolisthes cinctipes and Petrolisthes manimaculis (Anomura: Porcellanidae).</title>
        <authorList>
            <person name="Angst P."/>
        </authorList>
    </citation>
    <scope>NUCLEOTIDE SEQUENCE</scope>
    <source>
        <strain evidence="9">PB745_01</strain>
        <tissue evidence="9">Gill</tissue>
    </source>
</reference>